<dbReference type="InterPro" id="IPR023230">
    <property type="entry name" value="Glyco_hydro_2_CS"/>
</dbReference>
<evidence type="ECO:0000256" key="2">
    <source>
        <dbReference type="ARBA" id="ARBA00007401"/>
    </source>
</evidence>
<dbReference type="InterPro" id="IPR050347">
    <property type="entry name" value="Bact_Beta-galactosidase"/>
</dbReference>
<dbReference type="GO" id="GO:0030246">
    <property type="term" value="F:carbohydrate binding"/>
    <property type="evidence" value="ECO:0007669"/>
    <property type="project" value="InterPro"/>
</dbReference>
<dbReference type="InterPro" id="IPR017853">
    <property type="entry name" value="GH"/>
</dbReference>
<dbReference type="Pfam" id="PF00703">
    <property type="entry name" value="Glyco_hydro_2"/>
    <property type="match status" value="1"/>
</dbReference>
<accession>A0A0C9QHV4</accession>
<dbReference type="InterPro" id="IPR032312">
    <property type="entry name" value="LacZ_4"/>
</dbReference>
<dbReference type="SMART" id="SM01038">
    <property type="entry name" value="Bgal_small_N"/>
    <property type="match status" value="1"/>
</dbReference>
<dbReference type="EC" id="3.2.1.23" evidence="3 8"/>
<evidence type="ECO:0000313" key="10">
    <source>
        <dbReference type="EMBL" id="GAN38033.1"/>
    </source>
</evidence>
<dbReference type="GO" id="GO:0005990">
    <property type="term" value="P:lactose catabolic process"/>
    <property type="evidence" value="ECO:0007669"/>
    <property type="project" value="TreeGrafter"/>
</dbReference>
<evidence type="ECO:0000259" key="9">
    <source>
        <dbReference type="SMART" id="SM01038"/>
    </source>
</evidence>
<dbReference type="EMBL" id="BAYM01000390">
    <property type="protein sequence ID" value="GAN38033.1"/>
    <property type="molecule type" value="Genomic_DNA"/>
</dbReference>
<dbReference type="InterPro" id="IPR006104">
    <property type="entry name" value="Glyco_hydro_2_N"/>
</dbReference>
<dbReference type="Gene3D" id="3.20.20.80">
    <property type="entry name" value="Glycosidases"/>
    <property type="match status" value="1"/>
</dbReference>
<sequence length="992" mass="113796">MTTAKLWEKPELTDINRMPPRSHFQTFFPGEDRQPRHYQLLNGTWQFKFLDAPEYAPEDFMAVDFDDQDWDQIPVPSNWQLQGYGKMHYSDLWYNFPINPPFVPSENPTGLYRRTFTVDEVAVNEQYIISFDGADSAFKLYLNGDFIGYSKGARLPSEFDVTKALKQGTNTIAVEVVQWSDGTYLEDQDMWWLSGLFRDVSLYSRPQNGLYDVRVRTYLLKDYRAGELVVTPTLSGAVPSKIHYELTKDGATLIDQTLSTDVSLDVTLNDIQAWSAEAPNLYDLTMTVLQNDAPLEVVRQRIGFRQIELNGKTFLVNGKAIKFKGVNMHDYSATEGRVMSEADFRKNIILMKRNNINAIRTAHYPKAPYFYDLCDELGMYVIDETDLECHGFELTERYDWITDDPRWKTAYVDRMRRTLQRDKNHPAIIMWSLGNESDFGDNFRAMAAYCKAEDPTRLVHYEGDFEAEVSDVYSTMYTWLEHDTKMTMADVLQKTQKPHILCEYAHSMGNGPGNLKEYQDLFYGHQQLQGGFIWEWFDQGVAAQQGDQTYYRYGGDFGDQPNNSNFCIDGLIRPDGQPSTALTEVKKTFEPFQMTVRDLPTQTITVTNRLDFLSSDQFNFGYELEADGKLMATGKIDLPTIMAGTTKTIKLDIELPKLDPEVIYNLHVLTELKNQTSWADAGTVLSQTVVNLQRPQHHMTHQQTTALQASENATTIMVTGGQNEYRFDKIKGTFSLTHDGHKLIADGIKMNFWRAPIDNDMYLLDDYYNKYFLNLWHESTREVQPHPQTNGDYVVNLTKQVGTTNSGWYYLIQQQYTMHQDGSFDLDVIGKASGKRDMAPEMLPRIGVKMTLPKAYQQVSYDGLGPTENYSDSHQAAYYSHFTSSVDDLFVNYVKPQENGNHMDTDQIALTDGQDQLTVTMAKPLNFSVSNYADETLEAAKHTIDLKKSDALNLYLDFRQNGLGTNSCGQNQLKRHRCKFDDFELGFNFKVN</sequence>
<dbReference type="GO" id="GO:0009341">
    <property type="term" value="C:beta-galactosidase complex"/>
    <property type="evidence" value="ECO:0007669"/>
    <property type="project" value="InterPro"/>
</dbReference>
<keyword evidence="6 8" id="KW-0326">Glycosidase</keyword>
<proteinExistence type="inferred from homology"/>
<dbReference type="InterPro" id="IPR023232">
    <property type="entry name" value="Glyco_hydro_2_AS"/>
</dbReference>
<evidence type="ECO:0000256" key="3">
    <source>
        <dbReference type="ARBA" id="ARBA00012756"/>
    </source>
</evidence>
<dbReference type="Proteomes" id="UP000032552">
    <property type="component" value="Unassembled WGS sequence"/>
</dbReference>
<dbReference type="NCBIfam" id="NF007666">
    <property type="entry name" value="PRK10340.1"/>
    <property type="match status" value="1"/>
</dbReference>
<reference evidence="11" key="1">
    <citation type="submission" date="2014-05" db="EMBL/GenBank/DDBJ databases">
        <title>Whole genome sequencing of Lactobacillus casei NRIC0644.</title>
        <authorList>
            <person name="Atarashi H."/>
            <person name="Yoshida Y."/>
            <person name="Fujimura S."/>
            <person name="Tanaka N."/>
            <person name="Shiwa Y."/>
            <person name="Yoshikawa H."/>
            <person name="Okada S."/>
            <person name="Nakagawa J."/>
        </authorList>
    </citation>
    <scope>NUCLEOTIDE SEQUENCE [LARGE SCALE GENOMIC DNA]</scope>
    <source>
        <strain evidence="11">NRIC0644</strain>
    </source>
</reference>
<keyword evidence="5 8" id="KW-0378">Hydrolase</keyword>
<comment type="catalytic activity">
    <reaction evidence="1 8">
        <text>Hydrolysis of terminal non-reducing beta-D-galactose residues in beta-D-galactosides.</text>
        <dbReference type="EC" id="3.2.1.23"/>
    </reaction>
</comment>
<dbReference type="InterPro" id="IPR013783">
    <property type="entry name" value="Ig-like_fold"/>
</dbReference>
<dbReference type="PANTHER" id="PTHR46323:SF2">
    <property type="entry name" value="BETA-GALACTOSIDASE"/>
    <property type="match status" value="1"/>
</dbReference>
<evidence type="ECO:0000256" key="1">
    <source>
        <dbReference type="ARBA" id="ARBA00001412"/>
    </source>
</evidence>
<dbReference type="RefSeq" id="WP_045624407.1">
    <property type="nucleotide sequence ID" value="NZ_BAYM01000390.1"/>
</dbReference>
<dbReference type="SUPFAM" id="SSF49785">
    <property type="entry name" value="Galactose-binding domain-like"/>
    <property type="match status" value="1"/>
</dbReference>
<comment type="caution">
    <text evidence="10">The sequence shown here is derived from an EMBL/GenBank/DDBJ whole genome shotgun (WGS) entry which is preliminary data.</text>
</comment>
<evidence type="ECO:0000313" key="11">
    <source>
        <dbReference type="Proteomes" id="UP000032552"/>
    </source>
</evidence>
<evidence type="ECO:0000256" key="5">
    <source>
        <dbReference type="ARBA" id="ARBA00022801"/>
    </source>
</evidence>
<dbReference type="AlphaFoldDB" id="A0A0C9QHV4"/>
<dbReference type="GO" id="GO:0004565">
    <property type="term" value="F:beta-galactosidase activity"/>
    <property type="evidence" value="ECO:0007669"/>
    <property type="project" value="UniProtKB-EC"/>
</dbReference>
<dbReference type="SUPFAM" id="SSF74650">
    <property type="entry name" value="Galactose mutarotase-like"/>
    <property type="match status" value="1"/>
</dbReference>
<evidence type="ECO:0000256" key="7">
    <source>
        <dbReference type="ARBA" id="ARBA00032230"/>
    </source>
</evidence>
<dbReference type="Pfam" id="PF02929">
    <property type="entry name" value="Bgal_small_N"/>
    <property type="match status" value="1"/>
</dbReference>
<dbReference type="InterPro" id="IPR004199">
    <property type="entry name" value="B-gal_small/dom_5"/>
</dbReference>
<dbReference type="InterPro" id="IPR006103">
    <property type="entry name" value="Glyco_hydro_2_cat"/>
</dbReference>
<dbReference type="PANTHER" id="PTHR46323">
    <property type="entry name" value="BETA-GALACTOSIDASE"/>
    <property type="match status" value="1"/>
</dbReference>
<name>A0A0C9QHV4_LACPA</name>
<gene>
    <name evidence="10" type="ORF">LC0644_2622</name>
</gene>
<comment type="similarity">
    <text evidence="2 8">Belongs to the glycosyl hydrolase 2 family.</text>
</comment>
<dbReference type="SUPFAM" id="SSF51445">
    <property type="entry name" value="(Trans)glycosidases"/>
    <property type="match status" value="1"/>
</dbReference>
<dbReference type="InterPro" id="IPR011013">
    <property type="entry name" value="Gal_mutarotase_sf_dom"/>
</dbReference>
<dbReference type="Gene3D" id="2.70.98.10">
    <property type="match status" value="1"/>
</dbReference>
<dbReference type="Pfam" id="PF02837">
    <property type="entry name" value="Glyco_hydro_2_N"/>
    <property type="match status" value="1"/>
</dbReference>
<dbReference type="InterPro" id="IPR036156">
    <property type="entry name" value="Beta-gal/glucu_dom_sf"/>
</dbReference>
<evidence type="ECO:0000256" key="4">
    <source>
        <dbReference type="ARBA" id="ARBA00013303"/>
    </source>
</evidence>
<feature type="domain" description="Beta galactosidase small chain/" evidence="9">
    <location>
        <begin position="717"/>
        <end position="990"/>
    </location>
</feature>
<dbReference type="Gene3D" id="2.60.120.260">
    <property type="entry name" value="Galactose-binding domain-like"/>
    <property type="match status" value="1"/>
</dbReference>
<dbReference type="Pfam" id="PF02836">
    <property type="entry name" value="Glyco_hydro_2_C"/>
    <property type="match status" value="1"/>
</dbReference>
<organism evidence="10 11">
    <name type="scientific">Lacticaseibacillus paracasei NRIC 0644</name>
    <dbReference type="NCBI Taxonomy" id="1435038"/>
    <lineage>
        <taxon>Bacteria</taxon>
        <taxon>Bacillati</taxon>
        <taxon>Bacillota</taxon>
        <taxon>Bacilli</taxon>
        <taxon>Lactobacillales</taxon>
        <taxon>Lactobacillaceae</taxon>
        <taxon>Lacticaseibacillus</taxon>
    </lineage>
</organism>
<dbReference type="InterPro" id="IPR008979">
    <property type="entry name" value="Galactose-bd-like_sf"/>
</dbReference>
<evidence type="ECO:0000256" key="6">
    <source>
        <dbReference type="ARBA" id="ARBA00023295"/>
    </source>
</evidence>
<dbReference type="PROSITE" id="PS00608">
    <property type="entry name" value="GLYCOSYL_HYDROL_F2_2"/>
    <property type="match status" value="1"/>
</dbReference>
<dbReference type="Pfam" id="PF16353">
    <property type="entry name" value="LacZ_4"/>
    <property type="match status" value="1"/>
</dbReference>
<dbReference type="PRINTS" id="PR00132">
    <property type="entry name" value="GLHYDRLASE2"/>
</dbReference>
<protein>
    <recommendedName>
        <fullName evidence="4 8">Beta-galactosidase</fullName>
        <ecNumber evidence="3 8">3.2.1.23</ecNumber>
    </recommendedName>
    <alternativeName>
        <fullName evidence="7 8">Lactase</fullName>
    </alternativeName>
</protein>
<dbReference type="InterPro" id="IPR006101">
    <property type="entry name" value="Glyco_hydro_2"/>
</dbReference>
<dbReference type="Gene3D" id="2.60.40.10">
    <property type="entry name" value="Immunoglobulins"/>
    <property type="match status" value="2"/>
</dbReference>
<dbReference type="InterPro" id="IPR006102">
    <property type="entry name" value="Ig-like_GH2"/>
</dbReference>
<dbReference type="InterPro" id="IPR014718">
    <property type="entry name" value="GH-type_carb-bd"/>
</dbReference>
<dbReference type="SUPFAM" id="SSF49303">
    <property type="entry name" value="beta-Galactosidase/glucuronidase domain"/>
    <property type="match status" value="2"/>
</dbReference>
<evidence type="ECO:0000256" key="8">
    <source>
        <dbReference type="RuleBase" id="RU361154"/>
    </source>
</evidence>
<dbReference type="PROSITE" id="PS00719">
    <property type="entry name" value="GLYCOSYL_HYDROL_F2_1"/>
    <property type="match status" value="1"/>
</dbReference>